<protein>
    <submittedName>
        <fullName evidence="9">Sugar transferase</fullName>
    </submittedName>
</protein>
<proteinExistence type="inferred from homology"/>
<dbReference type="PANTHER" id="PTHR30576:SF0">
    <property type="entry name" value="UNDECAPRENYL-PHOSPHATE N-ACETYLGALACTOSAMINYL 1-PHOSPHATE TRANSFERASE-RELATED"/>
    <property type="match status" value="1"/>
</dbReference>
<comment type="similarity">
    <text evidence="2">Belongs to the bacterial sugar transferase family.</text>
</comment>
<reference evidence="9" key="1">
    <citation type="submission" date="2020-08" db="EMBL/GenBank/DDBJ databases">
        <title>Genome public.</title>
        <authorList>
            <person name="Liu C."/>
            <person name="Sun Q."/>
        </authorList>
    </citation>
    <scope>NUCLEOTIDE SEQUENCE</scope>
    <source>
        <strain evidence="9">NSJ-50</strain>
    </source>
</reference>
<evidence type="ECO:0000256" key="7">
    <source>
        <dbReference type="SAM" id="Phobius"/>
    </source>
</evidence>
<name>A0A926IT19_9FIRM</name>
<accession>A0A926IT19</accession>
<feature type="transmembrane region" description="Helical" evidence="7">
    <location>
        <begin position="258"/>
        <end position="279"/>
    </location>
</feature>
<dbReference type="InterPro" id="IPR003362">
    <property type="entry name" value="Bact_transf"/>
</dbReference>
<feature type="transmembrane region" description="Helical" evidence="7">
    <location>
        <begin position="12"/>
        <end position="35"/>
    </location>
</feature>
<evidence type="ECO:0000256" key="4">
    <source>
        <dbReference type="ARBA" id="ARBA00022692"/>
    </source>
</evidence>
<dbReference type="EMBL" id="JACRTE010000001">
    <property type="protein sequence ID" value="MBC8595303.1"/>
    <property type="molecule type" value="Genomic_DNA"/>
</dbReference>
<organism evidence="9 10">
    <name type="scientific">Qingrenia yutianensis</name>
    <dbReference type="NCBI Taxonomy" id="2763676"/>
    <lineage>
        <taxon>Bacteria</taxon>
        <taxon>Bacillati</taxon>
        <taxon>Bacillota</taxon>
        <taxon>Clostridia</taxon>
        <taxon>Eubacteriales</taxon>
        <taxon>Oscillospiraceae</taxon>
        <taxon>Qingrenia</taxon>
    </lineage>
</organism>
<feature type="transmembrane region" description="Helical" evidence="7">
    <location>
        <begin position="73"/>
        <end position="99"/>
    </location>
</feature>
<dbReference type="NCBIfam" id="TIGR03025">
    <property type="entry name" value="EPS_sugtrans"/>
    <property type="match status" value="1"/>
</dbReference>
<evidence type="ECO:0000313" key="9">
    <source>
        <dbReference type="EMBL" id="MBC8595303.1"/>
    </source>
</evidence>
<evidence type="ECO:0000256" key="5">
    <source>
        <dbReference type="ARBA" id="ARBA00022989"/>
    </source>
</evidence>
<dbReference type="RefSeq" id="WP_262431028.1">
    <property type="nucleotide sequence ID" value="NZ_JACRTE010000001.1"/>
</dbReference>
<keyword evidence="10" id="KW-1185">Reference proteome</keyword>
<dbReference type="Pfam" id="PF02397">
    <property type="entry name" value="Bac_transf"/>
    <property type="match status" value="1"/>
</dbReference>
<feature type="transmembrane region" description="Helical" evidence="7">
    <location>
        <begin position="105"/>
        <end position="125"/>
    </location>
</feature>
<feature type="domain" description="Bacterial sugar transferase" evidence="8">
    <location>
        <begin position="253"/>
        <end position="432"/>
    </location>
</feature>
<keyword evidence="4 7" id="KW-0812">Transmembrane</keyword>
<dbReference type="Proteomes" id="UP000647416">
    <property type="component" value="Unassembled WGS sequence"/>
</dbReference>
<dbReference type="AlphaFoldDB" id="A0A926IT19"/>
<sequence>MENIRMRRMGIWSEIISDIAAVSAGFFLSMKIFNYSARQTAPFYVLFLCITAFFLALLDAYDDLSSYLTQKKRLPVTLAVAFAMSMVSALLVILIVPSLKLYSPLFYTAVFVFCYALLFIGRMIILKVLIKFRKSQSLLILYYPNCPEKFLNKLKIKSADYGSVKLCALTEDKLEDSAVKAVDESSQILILENIPVDIRDKYILYALGKGKGIQVIPTVENLSFLGGRIRHIGDTPVISLKNARLLPEEKFIKRAFDFIASLIGIIITSPIFVIFGILIKLDSKGPVFYKQERYTINKQKFDIYKFRTMVDNAESMGARLATENDDRITRTGKVLRACRLDELPQLFNILKGEMSFVGPRPERPVYADEYSVLVKNYDVRYIVKAGLTGYAQIYGQYNTKVSDKVLFDSIYINNFSLWLDLKLIVQTAMIMFIKESTEGVDEELSFVPQKKEVQKETSGR</sequence>
<evidence type="ECO:0000256" key="6">
    <source>
        <dbReference type="ARBA" id="ARBA00023136"/>
    </source>
</evidence>
<evidence type="ECO:0000259" key="8">
    <source>
        <dbReference type="Pfam" id="PF02397"/>
    </source>
</evidence>
<evidence type="ECO:0000313" key="10">
    <source>
        <dbReference type="Proteomes" id="UP000647416"/>
    </source>
</evidence>
<comment type="caution">
    <text evidence="9">The sequence shown here is derived from an EMBL/GenBank/DDBJ whole genome shotgun (WGS) entry which is preliminary data.</text>
</comment>
<evidence type="ECO:0000256" key="1">
    <source>
        <dbReference type="ARBA" id="ARBA00004141"/>
    </source>
</evidence>
<comment type="subcellular location">
    <subcellularLocation>
        <location evidence="1">Membrane</location>
        <topology evidence="1">Multi-pass membrane protein</topology>
    </subcellularLocation>
</comment>
<dbReference type="PANTHER" id="PTHR30576">
    <property type="entry name" value="COLANIC BIOSYNTHESIS UDP-GLUCOSE LIPID CARRIER TRANSFERASE"/>
    <property type="match status" value="1"/>
</dbReference>
<feature type="transmembrane region" description="Helical" evidence="7">
    <location>
        <begin position="41"/>
        <end position="61"/>
    </location>
</feature>
<dbReference type="GO" id="GO:0016780">
    <property type="term" value="F:phosphotransferase activity, for other substituted phosphate groups"/>
    <property type="evidence" value="ECO:0007669"/>
    <property type="project" value="TreeGrafter"/>
</dbReference>
<dbReference type="GO" id="GO:0016020">
    <property type="term" value="C:membrane"/>
    <property type="evidence" value="ECO:0007669"/>
    <property type="project" value="UniProtKB-SubCell"/>
</dbReference>
<keyword evidence="6 7" id="KW-0472">Membrane</keyword>
<keyword evidence="3 9" id="KW-0808">Transferase</keyword>
<gene>
    <name evidence="9" type="ORF">H8706_00240</name>
</gene>
<evidence type="ECO:0000256" key="2">
    <source>
        <dbReference type="ARBA" id="ARBA00006464"/>
    </source>
</evidence>
<evidence type="ECO:0000256" key="3">
    <source>
        <dbReference type="ARBA" id="ARBA00022679"/>
    </source>
</evidence>
<keyword evidence="5 7" id="KW-1133">Transmembrane helix</keyword>
<dbReference type="InterPro" id="IPR017475">
    <property type="entry name" value="EPS_sugar_tfrase"/>
</dbReference>